<keyword evidence="4" id="KW-0804">Transcription</keyword>
<dbReference type="Proteomes" id="UP000290289">
    <property type="component" value="Chromosome 8"/>
</dbReference>
<dbReference type="EMBL" id="RDQH01000334">
    <property type="protein sequence ID" value="RXH91260.1"/>
    <property type="molecule type" value="Genomic_DNA"/>
</dbReference>
<dbReference type="SUPFAM" id="SSF53383">
    <property type="entry name" value="PLP-dependent transferases"/>
    <property type="match status" value="1"/>
</dbReference>
<feature type="domain" description="TF-B3" evidence="7">
    <location>
        <begin position="1141"/>
        <end position="1248"/>
    </location>
</feature>
<dbReference type="GO" id="GO:0003677">
    <property type="term" value="F:DNA binding"/>
    <property type="evidence" value="ECO:0007669"/>
    <property type="project" value="UniProtKB-KW"/>
</dbReference>
<evidence type="ECO:0000256" key="5">
    <source>
        <dbReference type="ARBA" id="ARBA00023242"/>
    </source>
</evidence>
<dbReference type="CDD" id="cd10017">
    <property type="entry name" value="B3_DNA"/>
    <property type="match status" value="7"/>
</dbReference>
<dbReference type="Pfam" id="PF02362">
    <property type="entry name" value="B3"/>
    <property type="match status" value="6"/>
</dbReference>
<feature type="domain" description="TF-B3" evidence="7">
    <location>
        <begin position="1963"/>
        <end position="2063"/>
    </location>
</feature>
<feature type="region of interest" description="Disordered" evidence="6">
    <location>
        <begin position="56"/>
        <end position="84"/>
    </location>
</feature>
<keyword evidence="3" id="KW-0238">DNA-binding</keyword>
<feature type="domain" description="TF-B3" evidence="7">
    <location>
        <begin position="1819"/>
        <end position="1912"/>
    </location>
</feature>
<dbReference type="InterPro" id="IPR015424">
    <property type="entry name" value="PyrdxlP-dep_Trfase"/>
</dbReference>
<evidence type="ECO:0000256" key="3">
    <source>
        <dbReference type="ARBA" id="ARBA00023125"/>
    </source>
</evidence>
<feature type="region of interest" description="Disordered" evidence="6">
    <location>
        <begin position="646"/>
        <end position="666"/>
    </location>
</feature>
<gene>
    <name evidence="8" type="ORF">DVH24_020283</name>
</gene>
<dbReference type="SUPFAM" id="SSF101936">
    <property type="entry name" value="DNA-binding pseudobarrel domain"/>
    <property type="match status" value="7"/>
</dbReference>
<dbReference type="PANTHER" id="PTHR31391">
    <property type="entry name" value="B3 DOMAIN-CONTAINING PROTEIN OS11G0197600-RELATED"/>
    <property type="match status" value="1"/>
</dbReference>
<sequence>MHLSVWKPISHCAALLMEKKTRRRRDNGSGLAVDAKRKPSVLRQLQENRLREALEEASEDGLLSKSQDIDSDQTPNQDGSFGRSRSLARLHAQKEFLRATALVADRTFSTEDSIPHLREAFNKFLTMYPKFQSTEKIDHVRAEEYSHLSESLAKVCLDYCGFGLFSNLQTQLYWETCSFTLSEITANLSNHALYGGAETGCVEHDIKTRIMDYLNIPENEYGLVFTVSRGSAFKLLAESYPFGTNKKLLTMFDHESQSVNWMAQKAKEKGAKVYSSWFKWPTLKLCSRELKKQIANKKRRKKDSATGLFVFPVQSRVTGAKYSYQWMALAQQNNWHVLLDAGSLGPKDMDSLGLSLFRPDFIITSFYRVFGSDPTGFGCLLIKKSVMASLQSQGGRTGTGIVRILPVFPQCLSDSVDGLDGLGGIENDAVNCNEELVPETNGESHMPAFSGVFTSNQVRDCFETEMDQDSDRDGASTIFEEAESISIGEVMKSPIFSEDESSDNSYWIDLGQSPFGSDLSDQHTRQKTGSPLPPTWFSGRKINKIFSPKVTPKPPKSPIYDDDKRENLRVHEDPGLSFDAAVLSVSHEPDRVKGIPEEEMFAETDAASRNGREIQEEPEIREDLMANNSKLLSTEDGFRLNNQTSGLKHNNFENSSTSEICQESKDSAIRRETEGDFRLLGRRETKRFSGGRFFGLEEGDREPSMGHRLSFTIEDDHRGKSSLILEPGETSMTILGDDEFMSEGEYGDEQEWERREPEIVCRYLDHVNMLGLNKTTLRLRYLINWLVTSLLQLRLPGSHEGAEVPLVQIYGPKIKYERGAAVAFNVRRSGGRGLVHPEVVQRLAEKNGISLGVGILSHVRIVDGPKQQHCGALDQADTSLCKPMVNGRQGGKNMFFRVEVVTASLGFLTNFEDVYKMWAFVAKFLDSSFAEVERDELPSLEEESETLSAVVPGGAPAQYELKVQAPANGIHGISTTLLRRRAALESCHWQCYININIAFSWIHGCGSSSGHPRLPPAFCRSLSGKKPKTALIKSCLGYWGVKVGRSGDGNLAFEEGWEEFAKCNGLKEADNAVFEHKGDMAFNMVAYDSGGCEKEYPPDSGVAANRMATSSKARNNKHHRGSKGKGLLKTTKWLTSRKQFKIKMAKSHGCVSKGYVTTPARFARENGLHSISKLILNDPRGRLWPLSLGRWGSRVKAADHRLAIKARGWCKFYASNGLKEGDVCLFKLKRMSRSISTAFMDVEITRRRSLKLAELISMAKEARNVRSPHFFAFYSADLSSERLKIPNRFMRHMEGRTSGLVLLFGPSGSAWSVELIQQNGGLFLHHGWPAFVRDHYVECGDFLVFRYDSDLCFTVLIFDQSACEKEAAFRFGYGQDSSNFEKCMFVGRKRGMEEAASSGNKPVDGAAKKMRHGLSQLQSECIDEGQEEATCSKETNPHENPGLDVVPNAAKASIQNVCGKGDGLNVNGRVCMQMSSAHEVAPVFSSSNPYFVRIIKSFNISGSYTLNIPYKFSVAHLPNCKVKIVLQNWKGESWTVNSVPSTRVHTSHTLCGGWMAFVRCNDIQLGDICFFELVRECEFRVHIQKGETSSWLSPGLAVTTHKTIKGLSKKIKGNSPKVHSKSIREIADKLSSKMYQDAAFINDTRKYGSSSRSLTKVALSQSKVASKKLVNRRKKVVEDELDSQKRGLRIKLTLDEERVARSFTSCFPNFVKIMKKFNISGSYTLKVPYQFSTQYLPNYKTEILLRNSKGGCWTVNSIPDSKGRVVHTFCGGWMAFVRGNDINFGDVCIFELVGKDEMQVHISGVGANMDEKLKEALETPAFRALLVGDFSKHLRIPSAFIKNFGGRSLRKCTLRNPSGDCWGVKLKQKEDGLFFRKGWKVFVKDHFLEHGDFLVFEYGGGSEFDVTIFDRTCCEKNVEEAARRASSNLADSRTVDDVVRIERPASVHLAETSTGSVLFKSENTWFTKTLKKFNRNILTIPKHVALAEGLVSDAGLPSRETVTLQDPTGRSWLAQLHVRADRRVQMARGWGACVRANEISPGDDVVFEFVKRGVLQLHIFRGNVLTYIPRCRGSLTLSNKPPTDESHH</sequence>
<comment type="subcellular location">
    <subcellularLocation>
        <location evidence="1">Nucleus</location>
    </subcellularLocation>
</comment>
<feature type="compositionally biased region" description="Polar residues" evidence="6">
    <location>
        <begin position="646"/>
        <end position="661"/>
    </location>
</feature>
<dbReference type="Gene3D" id="3.90.1150.10">
    <property type="entry name" value="Aspartate Aminotransferase, domain 1"/>
    <property type="match status" value="1"/>
</dbReference>
<dbReference type="GO" id="GO:0005634">
    <property type="term" value="C:nucleus"/>
    <property type="evidence" value="ECO:0007669"/>
    <property type="project" value="UniProtKB-SubCell"/>
</dbReference>
<dbReference type="STRING" id="3750.A0A498J6W4"/>
<organism evidence="8 9">
    <name type="scientific">Malus domestica</name>
    <name type="common">Apple</name>
    <name type="synonym">Pyrus malus</name>
    <dbReference type="NCBI Taxonomy" id="3750"/>
    <lineage>
        <taxon>Eukaryota</taxon>
        <taxon>Viridiplantae</taxon>
        <taxon>Streptophyta</taxon>
        <taxon>Embryophyta</taxon>
        <taxon>Tracheophyta</taxon>
        <taxon>Spermatophyta</taxon>
        <taxon>Magnoliopsida</taxon>
        <taxon>eudicotyledons</taxon>
        <taxon>Gunneridae</taxon>
        <taxon>Pentapetalae</taxon>
        <taxon>rosids</taxon>
        <taxon>fabids</taxon>
        <taxon>Rosales</taxon>
        <taxon>Rosaceae</taxon>
        <taxon>Amygdaloideae</taxon>
        <taxon>Maleae</taxon>
        <taxon>Malus</taxon>
    </lineage>
</organism>
<dbReference type="SMART" id="SM01019">
    <property type="entry name" value="B3"/>
    <property type="match status" value="7"/>
</dbReference>
<dbReference type="Gene3D" id="2.40.330.10">
    <property type="entry name" value="DNA-binding pseudobarrel domain"/>
    <property type="match status" value="7"/>
</dbReference>
<dbReference type="InterPro" id="IPR044837">
    <property type="entry name" value="REM16-like"/>
</dbReference>
<reference evidence="8 9" key="1">
    <citation type="submission" date="2018-10" db="EMBL/GenBank/DDBJ databases">
        <title>A high-quality apple genome assembly.</title>
        <authorList>
            <person name="Hu J."/>
        </authorList>
    </citation>
    <scope>NUCLEOTIDE SEQUENCE [LARGE SCALE GENOMIC DNA]</scope>
    <source>
        <strain evidence="9">cv. HFTH1</strain>
        <tissue evidence="8">Young leaf</tissue>
    </source>
</reference>
<keyword evidence="2" id="KW-0805">Transcription regulation</keyword>
<comment type="caution">
    <text evidence="8">The sequence shown here is derived from an EMBL/GenBank/DDBJ whole genome shotgun (WGS) entry which is preliminary data.</text>
</comment>
<feature type="domain" description="TF-B3" evidence="7">
    <location>
        <begin position="1710"/>
        <end position="1806"/>
    </location>
</feature>
<dbReference type="InterPro" id="IPR015422">
    <property type="entry name" value="PyrdxlP-dep_Trfase_small"/>
</dbReference>
<feature type="domain" description="TF-B3" evidence="7">
    <location>
        <begin position="1039"/>
        <end position="1090"/>
    </location>
</feature>
<evidence type="ECO:0000259" key="7">
    <source>
        <dbReference type="PROSITE" id="PS50863"/>
    </source>
</evidence>
<dbReference type="InterPro" id="IPR015421">
    <property type="entry name" value="PyrdxlP-dep_Trfase_major"/>
</dbReference>
<feature type="domain" description="TF-B3" evidence="7">
    <location>
        <begin position="1268"/>
        <end position="1361"/>
    </location>
</feature>
<feature type="domain" description="TF-B3" evidence="7">
    <location>
        <begin position="1491"/>
        <end position="1587"/>
    </location>
</feature>
<evidence type="ECO:0000256" key="4">
    <source>
        <dbReference type="ARBA" id="ARBA00023163"/>
    </source>
</evidence>
<keyword evidence="5" id="KW-0539">Nucleus</keyword>
<dbReference type="InterPro" id="IPR015300">
    <property type="entry name" value="DNA-bd_pseudobarrel_sf"/>
</dbReference>
<keyword evidence="9" id="KW-1185">Reference proteome</keyword>
<evidence type="ECO:0000313" key="8">
    <source>
        <dbReference type="EMBL" id="RXH91260.1"/>
    </source>
</evidence>
<dbReference type="PROSITE" id="PS50863">
    <property type="entry name" value="B3"/>
    <property type="match status" value="7"/>
</dbReference>
<proteinExistence type="predicted"/>
<evidence type="ECO:0000256" key="2">
    <source>
        <dbReference type="ARBA" id="ARBA00023015"/>
    </source>
</evidence>
<evidence type="ECO:0000256" key="1">
    <source>
        <dbReference type="ARBA" id="ARBA00004123"/>
    </source>
</evidence>
<dbReference type="InterPro" id="IPR003340">
    <property type="entry name" value="B3_DNA-bd"/>
</dbReference>
<dbReference type="Gene3D" id="3.40.640.10">
    <property type="entry name" value="Type I PLP-dependent aspartate aminotransferase-like (Major domain)"/>
    <property type="match status" value="1"/>
</dbReference>
<evidence type="ECO:0000313" key="9">
    <source>
        <dbReference type="Proteomes" id="UP000290289"/>
    </source>
</evidence>
<accession>A0A498J6W4</accession>
<evidence type="ECO:0000256" key="6">
    <source>
        <dbReference type="SAM" id="MobiDB-lite"/>
    </source>
</evidence>
<name>A0A498J6W4_MALDO</name>
<dbReference type="PANTHER" id="PTHR31391:SF106">
    <property type="entry name" value="B3 DOMAIN-CONTAINING PROTEIN OS01G0723500"/>
    <property type="match status" value="1"/>
</dbReference>
<protein>
    <recommendedName>
        <fullName evidence="7">TF-B3 domain-containing protein</fullName>
    </recommendedName>
</protein>